<dbReference type="Proteomes" id="UP000038802">
    <property type="component" value="Unassembled WGS sequence"/>
</dbReference>
<accession>A0A0U0R9A3</accession>
<dbReference type="EMBL" id="CSAE01000221">
    <property type="protein sequence ID" value="COV85117.1"/>
    <property type="molecule type" value="Genomic_DNA"/>
</dbReference>
<evidence type="ECO:0000313" key="1">
    <source>
        <dbReference type="EMBL" id="COV85117.1"/>
    </source>
</evidence>
<name>A0A0U0R9A3_MYCTX</name>
<evidence type="ECO:0000313" key="2">
    <source>
        <dbReference type="Proteomes" id="UP000038802"/>
    </source>
</evidence>
<proteinExistence type="predicted"/>
<protein>
    <submittedName>
        <fullName evidence="1">Uncharacterized protein</fullName>
    </submittedName>
</protein>
<organism evidence="1 2">
    <name type="scientific">Mycobacterium tuberculosis</name>
    <dbReference type="NCBI Taxonomy" id="1773"/>
    <lineage>
        <taxon>Bacteria</taxon>
        <taxon>Bacillati</taxon>
        <taxon>Actinomycetota</taxon>
        <taxon>Actinomycetes</taxon>
        <taxon>Mycobacteriales</taxon>
        <taxon>Mycobacteriaceae</taxon>
        <taxon>Mycobacterium</taxon>
        <taxon>Mycobacterium tuberculosis complex</taxon>
    </lineage>
</organism>
<reference evidence="2" key="1">
    <citation type="submission" date="2015-03" db="EMBL/GenBank/DDBJ databases">
        <authorList>
            <consortium name="Pathogen Informatics"/>
        </authorList>
    </citation>
    <scope>NUCLEOTIDE SEQUENCE [LARGE SCALE GENOMIC DNA]</scope>
    <source>
        <strain evidence="2">K00500041</strain>
    </source>
</reference>
<dbReference type="AlphaFoldDB" id="A0A0U0R9A3"/>
<sequence length="54" mass="6108">MQWFVHGEAELAIDIPDEGLRQADCFFGPLLVDCPITRSLMLEVVRTLSFRDVG</sequence>
<gene>
    <name evidence="1" type="ORF">ERS007703_02168</name>
</gene>